<dbReference type="InterPro" id="IPR010854">
    <property type="entry name" value="YdgH/BhsA/McbA-like_dom"/>
</dbReference>
<dbReference type="InterPro" id="IPR051096">
    <property type="entry name" value="BhsA/McbA_stress_biofilm_assoc"/>
</dbReference>
<dbReference type="AlphaFoldDB" id="A0A0F0VQA1"/>
<dbReference type="PANTHER" id="PTHR34156:SF9">
    <property type="entry name" value="SECRETED PROTEIN"/>
    <property type="match status" value="1"/>
</dbReference>
<proteinExistence type="predicted"/>
<dbReference type="RefSeq" id="WP_045289220.1">
    <property type="nucleotide sequence ID" value="NZ_JBPAND010000001.1"/>
</dbReference>
<dbReference type="InterPro" id="IPR025543">
    <property type="entry name" value="Dodecin-like"/>
</dbReference>
<dbReference type="Pfam" id="PF07338">
    <property type="entry name" value="YdgH_BhsA-like"/>
    <property type="match status" value="1"/>
</dbReference>
<protein>
    <recommendedName>
        <fullName evidence="1">YdgH/BhsA/McbA-like domain-containing protein</fullName>
    </recommendedName>
</protein>
<evidence type="ECO:0000313" key="2">
    <source>
        <dbReference type="EMBL" id="KMK16655.1"/>
    </source>
</evidence>
<gene>
    <name evidence="2" type="ORF">ABW06_01545</name>
</gene>
<feature type="domain" description="YdgH/BhsA/McbA-like" evidence="1">
    <location>
        <begin position="35"/>
        <end position="92"/>
    </location>
</feature>
<dbReference type="Proteomes" id="UP000036196">
    <property type="component" value="Unassembled WGS sequence"/>
</dbReference>
<name>A0A0F0VQA1_PLUGE</name>
<keyword evidence="3" id="KW-1185">Reference proteome</keyword>
<dbReference type="PATRIC" id="fig|61647.13.peg.1730"/>
<evidence type="ECO:0000259" key="1">
    <source>
        <dbReference type="Pfam" id="PF07338"/>
    </source>
</evidence>
<evidence type="ECO:0000313" key="3">
    <source>
        <dbReference type="Proteomes" id="UP000036196"/>
    </source>
</evidence>
<dbReference type="STRING" id="61647.LG71_14185"/>
<sequence length="96" mass="10283">MKKVTLAASLLISCFSFSAFAAQLVSQQEVDHYKLVKVGSVNVAQTGGAVSSPSDLHEKLSELADKKGGAYYRIVAAKQIGPNFEAFADVYKDAKK</sequence>
<dbReference type="InterPro" id="IPR036275">
    <property type="entry name" value="YdgH-like_sf"/>
</dbReference>
<comment type="caution">
    <text evidence="2">The sequence shown here is derived from an EMBL/GenBank/DDBJ whole genome shotgun (WGS) entry which is preliminary data.</text>
</comment>
<organism evidence="2 3">
    <name type="scientific">Pluralibacter gergoviae</name>
    <name type="common">Enterobacter gergoviae</name>
    <dbReference type="NCBI Taxonomy" id="61647"/>
    <lineage>
        <taxon>Bacteria</taxon>
        <taxon>Pseudomonadati</taxon>
        <taxon>Pseudomonadota</taxon>
        <taxon>Gammaproteobacteria</taxon>
        <taxon>Enterobacterales</taxon>
        <taxon>Enterobacteriaceae</taxon>
        <taxon>Pluralibacter</taxon>
    </lineage>
</organism>
<reference evidence="2 3" key="1">
    <citation type="submission" date="2015-05" db="EMBL/GenBank/DDBJ databases">
        <title>Genome sequences of Pluralibacter gergoviae.</title>
        <authorList>
            <person name="Greninger A.L."/>
            <person name="Miller S."/>
        </authorList>
    </citation>
    <scope>NUCLEOTIDE SEQUENCE [LARGE SCALE GENOMIC DNA]</scope>
    <source>
        <strain evidence="2 3">JS81F13</strain>
    </source>
</reference>
<accession>A0A0F0VQA1</accession>
<dbReference type="Gene3D" id="3.30.1660.10">
    <property type="entry name" value="Flavin-binding protein dodecin"/>
    <property type="match status" value="1"/>
</dbReference>
<dbReference type="SUPFAM" id="SSF159871">
    <property type="entry name" value="YdgH-like"/>
    <property type="match status" value="1"/>
</dbReference>
<dbReference type="EMBL" id="LDZF01000001">
    <property type="protein sequence ID" value="KMK16655.1"/>
    <property type="molecule type" value="Genomic_DNA"/>
</dbReference>
<dbReference type="eggNOG" id="ENOG5032RMY">
    <property type="taxonomic scope" value="Bacteria"/>
</dbReference>
<dbReference type="PANTHER" id="PTHR34156">
    <property type="entry name" value="OUTER MEMBRANE PROTEIN-RELATED-RELATED"/>
    <property type="match status" value="1"/>
</dbReference>